<gene>
    <name evidence="1" type="ORF">RN79_02720</name>
</gene>
<dbReference type="Proteomes" id="UP000031339">
    <property type="component" value="Unassembled WGS sequence"/>
</dbReference>
<evidence type="ECO:0000313" key="1">
    <source>
        <dbReference type="EMBL" id="KIC78498.1"/>
    </source>
</evidence>
<dbReference type="RefSeq" id="WP_003043299.1">
    <property type="nucleotide sequence ID" value="NZ_CP066055.1"/>
</dbReference>
<evidence type="ECO:0000313" key="2">
    <source>
        <dbReference type="Proteomes" id="UP000031339"/>
    </source>
</evidence>
<protein>
    <submittedName>
        <fullName evidence="1">Uncharacterized protein</fullName>
    </submittedName>
</protein>
<accession>A0A0C1HWN5</accession>
<sequence>MAFEPKKEQIKKALGEKIAERRVPTASLPKREEPEKVITSFTLDKKNKEKLARLAKANGYGKSTAAFLNDWIASVEE</sequence>
<proteinExistence type="predicted"/>
<dbReference type="OrthoDB" id="35880at1301"/>
<dbReference type="AlphaFoldDB" id="A0A0C1HWN5"/>
<organism evidence="1 2">
    <name type="scientific">Streptococcus constellatus</name>
    <dbReference type="NCBI Taxonomy" id="76860"/>
    <lineage>
        <taxon>Bacteria</taxon>
        <taxon>Bacillati</taxon>
        <taxon>Bacillota</taxon>
        <taxon>Bacilli</taxon>
        <taxon>Lactobacillales</taxon>
        <taxon>Streptococcaceae</taxon>
        <taxon>Streptococcus</taxon>
        <taxon>Streptococcus anginosus group</taxon>
    </lineage>
</organism>
<comment type="caution">
    <text evidence="1">The sequence shown here is derived from an EMBL/GenBank/DDBJ whole genome shotgun (WGS) entry which is preliminary data.</text>
</comment>
<dbReference type="STRING" id="862969.SCI_0199"/>
<dbReference type="EMBL" id="JWIY01000001">
    <property type="protein sequence ID" value="KIC78498.1"/>
    <property type="molecule type" value="Genomic_DNA"/>
</dbReference>
<reference evidence="1 2" key="1">
    <citation type="submission" date="2014-12" db="EMBL/GenBank/DDBJ databases">
        <title>Partial genome sequence of Streptococcus constellatus KCOM 1650 (= ChDC B144).</title>
        <authorList>
            <person name="Kook J.-K."/>
            <person name="Park S.-N."/>
            <person name="Lim Y.K."/>
            <person name="Jo E."/>
        </authorList>
    </citation>
    <scope>NUCLEOTIDE SEQUENCE [LARGE SCALE GENOMIC DNA]</scope>
    <source>
        <strain evidence="1 2">KCOM 1650</strain>
    </source>
</reference>
<name>A0A0C1HWN5_STRCV</name>